<dbReference type="EMBL" id="PVWK01000097">
    <property type="protein sequence ID" value="PSB27218.1"/>
    <property type="molecule type" value="Genomic_DNA"/>
</dbReference>
<protein>
    <submittedName>
        <fullName evidence="1">Uncharacterized protein</fullName>
    </submittedName>
</protein>
<reference evidence="2" key="1">
    <citation type="submission" date="2018-02" db="EMBL/GenBank/DDBJ databases">
        <authorList>
            <person name="Moore K."/>
            <person name="Momper L."/>
        </authorList>
    </citation>
    <scope>NUCLEOTIDE SEQUENCE [LARGE SCALE GENOMIC DNA]</scope>
    <source>
        <strain evidence="2">ULC18</strain>
    </source>
</reference>
<accession>A0A2T1E3A3</accession>
<comment type="caution">
    <text evidence="1">The sequence shown here is derived from an EMBL/GenBank/DDBJ whole genome shotgun (WGS) entry which is preliminary data.</text>
</comment>
<gene>
    <name evidence="1" type="ORF">C7B82_17255</name>
</gene>
<dbReference type="Proteomes" id="UP000239576">
    <property type="component" value="Unassembled WGS sequence"/>
</dbReference>
<evidence type="ECO:0000313" key="2">
    <source>
        <dbReference type="Proteomes" id="UP000239576"/>
    </source>
</evidence>
<sequence length="95" mass="10595">MVLFIEILVLPLLDRVNGGHLRAHASKAAESSAKLDLTGHNTTAAMKTEWVFTSNWSARFQAGRHIVQLLSLSCQCCEMLRPTLANQKVHERIIV</sequence>
<organism evidence="1 2">
    <name type="scientific">Stenomitos frigidus ULC18</name>
    <dbReference type="NCBI Taxonomy" id="2107698"/>
    <lineage>
        <taxon>Bacteria</taxon>
        <taxon>Bacillati</taxon>
        <taxon>Cyanobacteriota</taxon>
        <taxon>Cyanophyceae</taxon>
        <taxon>Leptolyngbyales</taxon>
        <taxon>Leptolyngbyaceae</taxon>
        <taxon>Stenomitos</taxon>
    </lineage>
</organism>
<name>A0A2T1E3A3_9CYAN</name>
<reference evidence="1 2" key="2">
    <citation type="submission" date="2018-03" db="EMBL/GenBank/DDBJ databases">
        <title>The ancient ancestry and fast evolution of plastids.</title>
        <authorList>
            <person name="Moore K.R."/>
            <person name="Magnabosco C."/>
            <person name="Momper L."/>
            <person name="Gold D.A."/>
            <person name="Bosak T."/>
            <person name="Fournier G.P."/>
        </authorList>
    </citation>
    <scope>NUCLEOTIDE SEQUENCE [LARGE SCALE GENOMIC DNA]</scope>
    <source>
        <strain evidence="1 2">ULC18</strain>
    </source>
</reference>
<evidence type="ECO:0000313" key="1">
    <source>
        <dbReference type="EMBL" id="PSB27218.1"/>
    </source>
</evidence>
<dbReference type="AlphaFoldDB" id="A0A2T1E3A3"/>
<proteinExistence type="predicted"/>
<keyword evidence="2" id="KW-1185">Reference proteome</keyword>